<evidence type="ECO:0000256" key="2">
    <source>
        <dbReference type="ARBA" id="ARBA00005058"/>
    </source>
</evidence>
<comment type="pathway">
    <text evidence="2 7">Purine metabolism; purine nucleoside salvage.</text>
</comment>
<evidence type="ECO:0000259" key="8">
    <source>
        <dbReference type="Pfam" id="PF01048"/>
    </source>
</evidence>
<dbReference type="RefSeq" id="WP_194705402.1">
    <property type="nucleotide sequence ID" value="NZ_JADKPN010000001.1"/>
</dbReference>
<dbReference type="AlphaFoldDB" id="A0A930YD15"/>
<proteinExistence type="inferred from homology"/>
<accession>A0A930YD15</accession>
<dbReference type="NCBIfam" id="NF006054">
    <property type="entry name" value="PRK08202.1"/>
    <property type="match status" value="1"/>
</dbReference>
<dbReference type="GO" id="GO:0009116">
    <property type="term" value="P:nucleoside metabolic process"/>
    <property type="evidence" value="ECO:0007669"/>
    <property type="project" value="InterPro"/>
</dbReference>
<evidence type="ECO:0000256" key="4">
    <source>
        <dbReference type="ARBA" id="ARBA00022676"/>
    </source>
</evidence>
<dbReference type="InterPro" id="IPR035994">
    <property type="entry name" value="Nucleoside_phosphorylase_sf"/>
</dbReference>
<protein>
    <recommendedName>
        <fullName evidence="7">Purine nucleoside phosphorylase</fullName>
        <ecNumber evidence="7">2.4.2.1</ecNumber>
    </recommendedName>
    <alternativeName>
        <fullName evidence="7">Inosine-guanosine phosphorylase</fullName>
    </alternativeName>
</protein>
<evidence type="ECO:0000256" key="5">
    <source>
        <dbReference type="ARBA" id="ARBA00022679"/>
    </source>
</evidence>
<comment type="catalytic activity">
    <reaction evidence="6">
        <text>a purine 2'-deoxy-D-ribonucleoside + phosphate = a purine nucleobase + 2-deoxy-alpha-D-ribose 1-phosphate</text>
        <dbReference type="Rhea" id="RHEA:36431"/>
        <dbReference type="ChEBI" id="CHEBI:26386"/>
        <dbReference type="ChEBI" id="CHEBI:43474"/>
        <dbReference type="ChEBI" id="CHEBI:57259"/>
        <dbReference type="ChEBI" id="CHEBI:142361"/>
        <dbReference type="EC" id="2.4.2.1"/>
    </reaction>
</comment>
<dbReference type="GO" id="GO:0005737">
    <property type="term" value="C:cytoplasm"/>
    <property type="evidence" value="ECO:0007669"/>
    <property type="project" value="TreeGrafter"/>
</dbReference>
<comment type="function">
    <text evidence="1">The purine nucleoside phosphorylases catalyze the phosphorolytic breakdown of the N-glycosidic bond in the beta-(deoxy)ribonucleoside molecules, with the formation of the corresponding free purine bases and pentose-1-phosphate. Cleaves guanosine, inosine, 2'-deoxyguanosine and 2'-deoxyinosine.</text>
</comment>
<reference evidence="9" key="1">
    <citation type="submission" date="2020-11" db="EMBL/GenBank/DDBJ databases">
        <title>Nocardioides sp. nov., isolated from Soil of Cynanchum wilfordii Hemsley rhizosphere.</title>
        <authorList>
            <person name="Lee J.-S."/>
            <person name="Suh M.K."/>
            <person name="Kim J.-S."/>
        </authorList>
    </citation>
    <scope>NUCLEOTIDE SEQUENCE</scope>
    <source>
        <strain evidence="9">KCTC 19275</strain>
    </source>
</reference>
<dbReference type="PIRSF" id="PIRSF000477">
    <property type="entry name" value="PurNPase"/>
    <property type="match status" value="1"/>
</dbReference>
<evidence type="ECO:0000313" key="9">
    <source>
        <dbReference type="EMBL" id="MBF4762267.1"/>
    </source>
</evidence>
<comment type="similarity">
    <text evidence="3 7">Belongs to the PNP/MTAP phosphorylase family.</text>
</comment>
<dbReference type="Pfam" id="PF01048">
    <property type="entry name" value="PNP_UDP_1"/>
    <property type="match status" value="1"/>
</dbReference>
<evidence type="ECO:0000256" key="1">
    <source>
        <dbReference type="ARBA" id="ARBA00002678"/>
    </source>
</evidence>
<dbReference type="InterPro" id="IPR000845">
    <property type="entry name" value="Nucleoside_phosphorylase_d"/>
</dbReference>
<organism evidence="9 10">
    <name type="scientific">Nocardioides islandensis</name>
    <dbReference type="NCBI Taxonomy" id="433663"/>
    <lineage>
        <taxon>Bacteria</taxon>
        <taxon>Bacillati</taxon>
        <taxon>Actinomycetota</taxon>
        <taxon>Actinomycetes</taxon>
        <taxon>Propionibacteriales</taxon>
        <taxon>Nocardioidaceae</taxon>
        <taxon>Nocardioides</taxon>
    </lineage>
</organism>
<name>A0A930YD15_9ACTN</name>
<evidence type="ECO:0000256" key="3">
    <source>
        <dbReference type="ARBA" id="ARBA00006751"/>
    </source>
</evidence>
<keyword evidence="4 7" id="KW-0328">Glycosyltransferase</keyword>
<feature type="domain" description="Nucleoside phosphorylase" evidence="8">
    <location>
        <begin position="60"/>
        <end position="264"/>
    </location>
</feature>
<dbReference type="EC" id="2.4.2.1" evidence="7"/>
<keyword evidence="5 7" id="KW-0808">Transferase</keyword>
<gene>
    <name evidence="9" type="ORF">ISU07_03940</name>
</gene>
<dbReference type="SUPFAM" id="SSF53167">
    <property type="entry name" value="Purine and uridine phosphorylases"/>
    <property type="match status" value="1"/>
</dbReference>
<dbReference type="EMBL" id="JADKPN010000001">
    <property type="protein sequence ID" value="MBF4762267.1"/>
    <property type="molecule type" value="Genomic_DNA"/>
</dbReference>
<dbReference type="GO" id="GO:0004731">
    <property type="term" value="F:purine-nucleoside phosphorylase activity"/>
    <property type="evidence" value="ECO:0007669"/>
    <property type="project" value="UniProtKB-EC"/>
</dbReference>
<dbReference type="CDD" id="cd09009">
    <property type="entry name" value="PNP-EcPNPII_like"/>
    <property type="match status" value="1"/>
</dbReference>
<evidence type="ECO:0000256" key="7">
    <source>
        <dbReference type="PIRNR" id="PIRNR000477"/>
    </source>
</evidence>
<dbReference type="Proteomes" id="UP000640489">
    <property type="component" value="Unassembled WGS sequence"/>
</dbReference>
<dbReference type="InterPro" id="IPR011268">
    <property type="entry name" value="Purine_phosphorylase"/>
</dbReference>
<comment type="caution">
    <text evidence="9">The sequence shown here is derived from an EMBL/GenBank/DDBJ whole genome shotgun (WGS) entry which is preliminary data.</text>
</comment>
<dbReference type="PANTHER" id="PTHR11904">
    <property type="entry name" value="METHYLTHIOADENOSINE/PURINE NUCLEOSIDE PHOSPHORYLASE"/>
    <property type="match status" value="1"/>
</dbReference>
<keyword evidence="10" id="KW-1185">Reference proteome</keyword>
<evidence type="ECO:0000313" key="10">
    <source>
        <dbReference type="Proteomes" id="UP000640489"/>
    </source>
</evidence>
<dbReference type="Gene3D" id="3.40.50.1580">
    <property type="entry name" value="Nucleoside phosphorylase domain"/>
    <property type="match status" value="1"/>
</dbReference>
<dbReference type="PANTHER" id="PTHR11904:SF9">
    <property type="entry name" value="PURINE NUCLEOSIDE PHOSPHORYLASE-RELATED"/>
    <property type="match status" value="1"/>
</dbReference>
<dbReference type="NCBIfam" id="TIGR01697">
    <property type="entry name" value="PNPH-PUNA-XAPA"/>
    <property type="match status" value="1"/>
</dbReference>
<sequence>MRTPDGYDDARAAAVRLAELTGAERHDALVVLGSGWGPAADAFGQPTASFPMTRLPGFLAPVAEGHRGEVRSVEVEGLRVLLYLGRTHLYEGHAPAAVAHPVRTAAAAGVRLAVLTNANGSLRDDVQLGDVVIVRDHLNLAFGSPLEGPRFVDLTDAWSADIRAIARKLAPEMKERVYALLGGPHYETWAEADWLRRIGADLVGMSTVYEAIAAREWDVELVGLSTVTAIEGPGNGAAAGIDPTEVVAIAERSAARLGPVVVRLVVEGLRT</sequence>
<evidence type="ECO:0000256" key="6">
    <source>
        <dbReference type="ARBA" id="ARBA00048556"/>
    </source>
</evidence>